<protein>
    <recommendedName>
        <fullName evidence="4">RAP domain-containing protein</fullName>
    </recommendedName>
</protein>
<dbReference type="InterPro" id="IPR010622">
    <property type="entry name" value="FAST_Leu-rich"/>
</dbReference>
<dbReference type="SMART" id="SM00952">
    <property type="entry name" value="RAP"/>
    <property type="match status" value="1"/>
</dbReference>
<evidence type="ECO:0000256" key="1">
    <source>
        <dbReference type="ARBA" id="ARBA00004173"/>
    </source>
</evidence>
<dbReference type="EMBL" id="CAXLJM020000051">
    <property type="protein sequence ID" value="CAL8114890.1"/>
    <property type="molecule type" value="Genomic_DNA"/>
</dbReference>
<feature type="region of interest" description="Disordered" evidence="3">
    <location>
        <begin position="74"/>
        <end position="102"/>
    </location>
</feature>
<evidence type="ECO:0000313" key="5">
    <source>
        <dbReference type="EMBL" id="CAL8114890.1"/>
    </source>
</evidence>
<sequence length="709" mass="79359">MHRETLSRGFLFSHNLMGKSVIQLNCSRGIAAAGGKPSLAVFSRATDASLSSRCFHLSLQRNAQSFPRTIMAEAKAKSGETTSVEDQGTSASRQKPSQQQPKQFNISAKAILNTHDDEGSIPSMISATPIATDPDQSPYTVSSRTLLDSRIYSSRSVEELLNLSDEQELTLRHACMIISRLGSFSYIRKDAALSKGLQKDDRFLRIFNLIQRGNHSQFPHTLLHALTGLQKLGFQNSEEVSKLLEQELRWSMRRCPLRFLAKSVRILHENEDPETSTGSSQEDSAAVLPAAIKVLNRRWIEAITGSDFISLFQIIELFAEEIQVKIEDRAADVAHQFTPSEMVKLFIVLGNKKRRPTPLLRAIAYHYSKAEHKAMAKDLIDLIYALNELTFADPILMNRICTDLAEELSRVKTTTLISSLMISLGQMRYKNKEILFAVDDWIMKHLDRLRPFDYAAWLQAVAMLNHESENLQTFCKKAAQVLSQSIATSPTEWVNIVHSFVLLNHHTPEILASVLKPSFVESIEALGLKSIRHKLKLLNINFIASQTKDFKGSLLPQDKVTDWTTGLVMSGDEKLSKLAVDSLASFLTPTKYLEQNVQLDCGVYVDAVCYLDNKSTPVALESAKTKPSSVHKVAFVVEGYPLTCLGLKHPTGQALLNVRMLEAQNFLVVTVPYTEFGTNEKLIRRVQYLEQKLKTVSQKNEGALPANSR</sequence>
<proteinExistence type="predicted"/>
<dbReference type="Proteomes" id="UP001642540">
    <property type="component" value="Unassembled WGS sequence"/>
</dbReference>
<comment type="subcellular location">
    <subcellularLocation>
        <location evidence="1">Mitochondrion</location>
    </subcellularLocation>
</comment>
<evidence type="ECO:0000256" key="3">
    <source>
        <dbReference type="SAM" id="MobiDB-lite"/>
    </source>
</evidence>
<feature type="compositionally biased region" description="Low complexity" evidence="3">
    <location>
        <begin position="92"/>
        <end position="102"/>
    </location>
</feature>
<organism evidence="5 6">
    <name type="scientific">Orchesella dallaii</name>
    <dbReference type="NCBI Taxonomy" id="48710"/>
    <lineage>
        <taxon>Eukaryota</taxon>
        <taxon>Metazoa</taxon>
        <taxon>Ecdysozoa</taxon>
        <taxon>Arthropoda</taxon>
        <taxon>Hexapoda</taxon>
        <taxon>Collembola</taxon>
        <taxon>Entomobryomorpha</taxon>
        <taxon>Entomobryoidea</taxon>
        <taxon>Orchesellidae</taxon>
        <taxon>Orchesellinae</taxon>
        <taxon>Orchesella</taxon>
    </lineage>
</organism>
<dbReference type="PANTHER" id="PTHR21228">
    <property type="entry name" value="FAST LEU-RICH DOMAIN-CONTAINING"/>
    <property type="match status" value="1"/>
</dbReference>
<keyword evidence="6" id="KW-1185">Reference proteome</keyword>
<feature type="domain" description="RAP" evidence="4">
    <location>
        <begin position="635"/>
        <end position="692"/>
    </location>
</feature>
<dbReference type="InterPro" id="IPR013584">
    <property type="entry name" value="RAP"/>
</dbReference>
<dbReference type="InterPro" id="IPR050870">
    <property type="entry name" value="FAST_kinase"/>
</dbReference>
<evidence type="ECO:0000259" key="4">
    <source>
        <dbReference type="SMART" id="SM00952"/>
    </source>
</evidence>
<dbReference type="PANTHER" id="PTHR21228:SF69">
    <property type="entry name" value="GH07286P"/>
    <property type="match status" value="1"/>
</dbReference>
<evidence type="ECO:0000313" key="6">
    <source>
        <dbReference type="Proteomes" id="UP001642540"/>
    </source>
</evidence>
<gene>
    <name evidence="5" type="ORF">ODALV1_LOCUS16646</name>
</gene>
<evidence type="ECO:0000256" key="2">
    <source>
        <dbReference type="ARBA" id="ARBA00023128"/>
    </source>
</evidence>
<dbReference type="Pfam" id="PF06743">
    <property type="entry name" value="FAST_1"/>
    <property type="match status" value="1"/>
</dbReference>
<feature type="compositionally biased region" description="Polar residues" evidence="3">
    <location>
        <begin position="79"/>
        <end position="91"/>
    </location>
</feature>
<comment type="caution">
    <text evidence="5">The sequence shown here is derived from an EMBL/GenBank/DDBJ whole genome shotgun (WGS) entry which is preliminary data.</text>
</comment>
<name>A0ABP1QYY6_9HEXA</name>
<keyword evidence="2" id="KW-0496">Mitochondrion</keyword>
<reference evidence="5 6" key="1">
    <citation type="submission" date="2024-08" db="EMBL/GenBank/DDBJ databases">
        <authorList>
            <person name="Cucini C."/>
            <person name="Frati F."/>
        </authorList>
    </citation>
    <scope>NUCLEOTIDE SEQUENCE [LARGE SCALE GENOMIC DNA]</scope>
</reference>
<accession>A0ABP1QYY6</accession>